<organism evidence="6 7">
    <name type="scientific">Steroidobacter flavus</name>
    <dbReference type="NCBI Taxonomy" id="1842136"/>
    <lineage>
        <taxon>Bacteria</taxon>
        <taxon>Pseudomonadati</taxon>
        <taxon>Pseudomonadota</taxon>
        <taxon>Gammaproteobacteria</taxon>
        <taxon>Steroidobacterales</taxon>
        <taxon>Steroidobacteraceae</taxon>
        <taxon>Steroidobacter</taxon>
    </lineage>
</organism>
<feature type="domain" description="HTH lysR-type" evidence="5">
    <location>
        <begin position="1"/>
        <end position="58"/>
    </location>
</feature>
<dbReference type="SUPFAM" id="SSF46785">
    <property type="entry name" value="Winged helix' DNA-binding domain"/>
    <property type="match status" value="1"/>
</dbReference>
<evidence type="ECO:0000256" key="4">
    <source>
        <dbReference type="ARBA" id="ARBA00023163"/>
    </source>
</evidence>
<evidence type="ECO:0000259" key="5">
    <source>
        <dbReference type="PROSITE" id="PS50931"/>
    </source>
</evidence>
<evidence type="ECO:0000256" key="1">
    <source>
        <dbReference type="ARBA" id="ARBA00009437"/>
    </source>
</evidence>
<evidence type="ECO:0000313" key="7">
    <source>
        <dbReference type="Proteomes" id="UP001595904"/>
    </source>
</evidence>
<dbReference type="Gene3D" id="1.10.10.10">
    <property type="entry name" value="Winged helix-like DNA-binding domain superfamily/Winged helix DNA-binding domain"/>
    <property type="match status" value="1"/>
</dbReference>
<comment type="similarity">
    <text evidence="1">Belongs to the LysR transcriptional regulatory family.</text>
</comment>
<dbReference type="InterPro" id="IPR036390">
    <property type="entry name" value="WH_DNA-bd_sf"/>
</dbReference>
<keyword evidence="7" id="KW-1185">Reference proteome</keyword>
<dbReference type="InterPro" id="IPR036388">
    <property type="entry name" value="WH-like_DNA-bd_sf"/>
</dbReference>
<dbReference type="Pfam" id="PF00126">
    <property type="entry name" value="HTH_1"/>
    <property type="match status" value="1"/>
</dbReference>
<dbReference type="Gene3D" id="3.40.190.290">
    <property type="match status" value="1"/>
</dbReference>
<keyword evidence="2" id="KW-0805">Transcription regulation</keyword>
<protein>
    <submittedName>
        <fullName evidence="6">LysR family transcriptional regulator</fullName>
    </submittedName>
</protein>
<sequence length="300" mass="32487">MNLRQIEIFHAVYASGSVTVAARELHVSQASVSKTLRHAERQVGFPLFRRQKGRLVPTPEAHLLFREVDEVYKRVGSLKASIKNLRAGGEGRLRLAVLPSLGLAVTPAAVASFRAANPKVTFDVQTLDHSDILRCLYERESDLAVGFVAPNHPRLKSVQVGSGELVLLHRDGAFGGNNSRVDLRKLGGCDYISLTGSGPIGALLAAELERQQIEVNEIASVRTFYVAAALVAQGAGVSVVDEFTARAPISSGLEYRRLSPRISFGVYCIWLEEQPPSRVCQRFIAELRKHLPASAAGGGA</sequence>
<dbReference type="Pfam" id="PF03466">
    <property type="entry name" value="LysR_substrate"/>
    <property type="match status" value="1"/>
</dbReference>
<dbReference type="PROSITE" id="PS50931">
    <property type="entry name" value="HTH_LYSR"/>
    <property type="match status" value="1"/>
</dbReference>
<evidence type="ECO:0000256" key="2">
    <source>
        <dbReference type="ARBA" id="ARBA00023015"/>
    </source>
</evidence>
<dbReference type="RefSeq" id="WP_380604663.1">
    <property type="nucleotide sequence ID" value="NZ_JBHSDU010000015.1"/>
</dbReference>
<keyword evidence="4" id="KW-0804">Transcription</keyword>
<dbReference type="InterPro" id="IPR005119">
    <property type="entry name" value="LysR_subst-bd"/>
</dbReference>
<gene>
    <name evidence="6" type="ORF">ACFPN2_32870</name>
</gene>
<name>A0ABV8T4P6_9GAMM</name>
<comment type="caution">
    <text evidence="6">The sequence shown here is derived from an EMBL/GenBank/DDBJ whole genome shotgun (WGS) entry which is preliminary data.</text>
</comment>
<accession>A0ABV8T4P6</accession>
<dbReference type="SUPFAM" id="SSF53850">
    <property type="entry name" value="Periplasmic binding protein-like II"/>
    <property type="match status" value="1"/>
</dbReference>
<dbReference type="PANTHER" id="PTHR30427:SF1">
    <property type="entry name" value="TRANSCRIPTIONAL ACTIVATOR PROTEIN LYSR"/>
    <property type="match status" value="1"/>
</dbReference>
<reference evidence="7" key="1">
    <citation type="journal article" date="2019" name="Int. J. Syst. Evol. Microbiol.">
        <title>The Global Catalogue of Microorganisms (GCM) 10K type strain sequencing project: providing services to taxonomists for standard genome sequencing and annotation.</title>
        <authorList>
            <consortium name="The Broad Institute Genomics Platform"/>
            <consortium name="The Broad Institute Genome Sequencing Center for Infectious Disease"/>
            <person name="Wu L."/>
            <person name="Ma J."/>
        </authorList>
    </citation>
    <scope>NUCLEOTIDE SEQUENCE [LARGE SCALE GENOMIC DNA]</scope>
    <source>
        <strain evidence="7">CGMCC 1.10759</strain>
    </source>
</reference>
<evidence type="ECO:0000256" key="3">
    <source>
        <dbReference type="ARBA" id="ARBA00023125"/>
    </source>
</evidence>
<dbReference type="PANTHER" id="PTHR30427">
    <property type="entry name" value="TRANSCRIPTIONAL ACTIVATOR PROTEIN LYSR"/>
    <property type="match status" value="1"/>
</dbReference>
<dbReference type="Proteomes" id="UP001595904">
    <property type="component" value="Unassembled WGS sequence"/>
</dbReference>
<dbReference type="PRINTS" id="PR00039">
    <property type="entry name" value="HTHLYSR"/>
</dbReference>
<evidence type="ECO:0000313" key="6">
    <source>
        <dbReference type="EMBL" id="MFC4313913.1"/>
    </source>
</evidence>
<dbReference type="EMBL" id="JBHSDU010000015">
    <property type="protein sequence ID" value="MFC4313913.1"/>
    <property type="molecule type" value="Genomic_DNA"/>
</dbReference>
<keyword evidence="3" id="KW-0238">DNA-binding</keyword>
<dbReference type="InterPro" id="IPR000847">
    <property type="entry name" value="LysR_HTH_N"/>
</dbReference>
<proteinExistence type="inferred from homology"/>